<dbReference type="InterPro" id="IPR014820">
    <property type="entry name" value="PriCT_1"/>
</dbReference>
<dbReference type="SMART" id="SM00943">
    <property type="entry name" value="Prim-Pol"/>
    <property type="match status" value="1"/>
</dbReference>
<evidence type="ECO:0000259" key="2">
    <source>
        <dbReference type="SMART" id="SM00943"/>
    </source>
</evidence>
<evidence type="ECO:0008006" key="5">
    <source>
        <dbReference type="Google" id="ProtNLM"/>
    </source>
</evidence>
<evidence type="ECO:0000313" key="3">
    <source>
        <dbReference type="EMBL" id="KAF0412253.1"/>
    </source>
</evidence>
<name>A0ABQ6XEM7_PEDPE</name>
<dbReference type="InterPro" id="IPR015330">
    <property type="entry name" value="DNA_primase/pol_bifunc_N"/>
</dbReference>
<dbReference type="Pfam" id="PF08708">
    <property type="entry name" value="PriCT_1"/>
    <property type="match status" value="1"/>
</dbReference>
<reference evidence="3 4" key="1">
    <citation type="submission" date="2019-10" db="EMBL/GenBank/DDBJ databases">
        <authorList>
            <person name="Irmler S."/>
            <person name="Berthoud H."/>
            <person name="Roetschi A."/>
            <person name="Arias E."/>
            <person name="Shani N."/>
            <person name="Wuethrich D."/>
            <person name="Bruggmann R."/>
        </authorList>
    </citation>
    <scope>NUCLEOTIDE SEQUENCE [LARGE SCALE GENOMIC DNA]</scope>
    <source>
        <strain evidence="3 4">FAM13073</strain>
    </source>
</reference>
<sequence length="261" mass="29607">MDVQAINKALELAKLGIASYPTRDKKPLTPHGHHDATTELKKLKRLFKHSSDINIRLNTSHLIVLDVDRHTEGKNGTEALYKLAEQHGNFFNETYFESTPHNGLHFFFKTNAKQLRDKTDLDNGLEIIADQIVIAPSRGYEPAKHMSFKDIKEAPTWLVDMAKVHPSHSAENSAQYNGIKRYGAYLLEEMAQGATTGQRNTYLTKMIGKMLYQGTAPKVVYEFACIANQYFVNPTLSDKELNRIFKSVLQRETKRLKGVSV</sequence>
<dbReference type="Proteomes" id="UP000472573">
    <property type="component" value="Unassembled WGS sequence"/>
</dbReference>
<accession>A0ABQ6XEM7</accession>
<protein>
    <recommendedName>
        <fullName evidence="5">DNA replication protein</fullName>
    </recommendedName>
</protein>
<dbReference type="SUPFAM" id="SSF56747">
    <property type="entry name" value="Prim-pol domain"/>
    <property type="match status" value="1"/>
</dbReference>
<evidence type="ECO:0000313" key="4">
    <source>
        <dbReference type="Proteomes" id="UP000472573"/>
    </source>
</evidence>
<comment type="caution">
    <text evidence="3">The sequence shown here is derived from an EMBL/GenBank/DDBJ whole genome shotgun (WGS) entry which is preliminary data.</text>
</comment>
<dbReference type="CDD" id="cd04859">
    <property type="entry name" value="Prim_Pol"/>
    <property type="match status" value="1"/>
</dbReference>
<gene>
    <name evidence="3" type="ORF">GBO79_09660</name>
</gene>
<feature type="domain" description="DNA primase/polymerase bifunctional N-terminal" evidence="2">
    <location>
        <begin position="9"/>
        <end position="158"/>
    </location>
</feature>
<dbReference type="SMART" id="SM00942">
    <property type="entry name" value="PriCT_1"/>
    <property type="match status" value="1"/>
</dbReference>
<reference evidence="4" key="2">
    <citation type="submission" date="2020-03" db="EMBL/GenBank/DDBJ databases">
        <title>SpeciesPrimer: A bioinformatics pipeline dedicated to the design of qPCR primers for the quantification of bacterial species.</title>
        <authorList>
            <person name="Dreier M."/>
            <person name="Berthoud H."/>
            <person name="Shani N."/>
            <person name="Wechsler D."/>
            <person name="Junier P."/>
        </authorList>
    </citation>
    <scope>NUCLEOTIDE SEQUENCE [LARGE SCALE GENOMIC DNA]</scope>
    <source>
        <strain evidence="4">FAM13073</strain>
    </source>
</reference>
<proteinExistence type="predicted"/>
<dbReference type="EMBL" id="WENB01000008">
    <property type="protein sequence ID" value="KAF0412253.1"/>
    <property type="molecule type" value="Genomic_DNA"/>
</dbReference>
<dbReference type="RefSeq" id="WP_159276778.1">
    <property type="nucleotide sequence ID" value="NZ_WENB01000008.1"/>
</dbReference>
<dbReference type="Pfam" id="PF09250">
    <property type="entry name" value="Prim-Pol"/>
    <property type="match status" value="1"/>
</dbReference>
<evidence type="ECO:0000259" key="1">
    <source>
        <dbReference type="SMART" id="SM00942"/>
    </source>
</evidence>
<keyword evidence="4" id="KW-1185">Reference proteome</keyword>
<feature type="domain" description="Primase C-terminal 1" evidence="1">
    <location>
        <begin position="188"/>
        <end position="254"/>
    </location>
</feature>
<organism evidence="3 4">
    <name type="scientific">Pediococcus pentosaceus</name>
    <dbReference type="NCBI Taxonomy" id="1255"/>
    <lineage>
        <taxon>Bacteria</taxon>
        <taxon>Bacillati</taxon>
        <taxon>Bacillota</taxon>
        <taxon>Bacilli</taxon>
        <taxon>Lactobacillales</taxon>
        <taxon>Lactobacillaceae</taxon>
        <taxon>Pediococcus</taxon>
    </lineage>
</organism>